<dbReference type="Gene3D" id="3.40.50.1000">
    <property type="entry name" value="HAD superfamily/HAD-like"/>
    <property type="match status" value="1"/>
</dbReference>
<proteinExistence type="predicted"/>
<dbReference type="RefSeq" id="WP_208467959.1">
    <property type="nucleotide sequence ID" value="NZ_JAGFNS010000008.1"/>
</dbReference>
<gene>
    <name evidence="4" type="ORF">J5X75_14925</name>
</gene>
<dbReference type="SUPFAM" id="SSF56784">
    <property type="entry name" value="HAD-like"/>
    <property type="match status" value="1"/>
</dbReference>
<evidence type="ECO:0000256" key="2">
    <source>
        <dbReference type="ARBA" id="ARBA00022801"/>
    </source>
</evidence>
<protein>
    <submittedName>
        <fullName evidence="4">HAD family hydrolase</fullName>
    </submittedName>
</protein>
<dbReference type="InterPro" id="IPR006439">
    <property type="entry name" value="HAD-SF_hydro_IA"/>
</dbReference>
<dbReference type="NCBIfam" id="TIGR01549">
    <property type="entry name" value="HAD-SF-IA-v1"/>
    <property type="match status" value="1"/>
</dbReference>
<comment type="cofactor">
    <cofactor evidence="1">
        <name>Mg(2+)</name>
        <dbReference type="ChEBI" id="CHEBI:18420"/>
    </cofactor>
</comment>
<dbReference type="EMBL" id="JAGFNS010000008">
    <property type="protein sequence ID" value="MBO3738818.1"/>
    <property type="molecule type" value="Genomic_DNA"/>
</dbReference>
<evidence type="ECO:0000313" key="4">
    <source>
        <dbReference type="EMBL" id="MBO3738818.1"/>
    </source>
</evidence>
<dbReference type="Gene3D" id="1.10.150.520">
    <property type="match status" value="1"/>
</dbReference>
<dbReference type="SFLD" id="SFLDG01129">
    <property type="entry name" value="C1.5:_HAD__Beta-PGM__Phosphata"/>
    <property type="match status" value="1"/>
</dbReference>
<dbReference type="Proteomes" id="UP000679690">
    <property type="component" value="Unassembled WGS sequence"/>
</dbReference>
<dbReference type="PANTHER" id="PTHR46470:SF4">
    <property type="entry name" value="5-AMINO-6-(5-PHOSPHO-D-RIBITYLAMINO)URACIL PHOSPHATASE YIGB"/>
    <property type="match status" value="1"/>
</dbReference>
<dbReference type="SFLD" id="SFLDS00003">
    <property type="entry name" value="Haloacid_Dehalogenase"/>
    <property type="match status" value="1"/>
</dbReference>
<sequence>MTLLLVDLDNTLIDRDAAFRAAAAAFLAEHRLPAGDLSWLMGVDASGYAPREVVGNALIDRYGVPGAAVRALLDTGAADRVTLALATAGALATARATGWTCVIVTNGRTAQQTAKIRNTGLDRLVDGWVVSEAAGHKKPAPQIFHAAAAVAGLPLRDAWVIGDSPHADIAGAAACGLPSVWISAGRPWTAPGPRPTRIAHDAAAALKQVTAGRWPARP</sequence>
<evidence type="ECO:0000256" key="1">
    <source>
        <dbReference type="ARBA" id="ARBA00001946"/>
    </source>
</evidence>
<dbReference type="InterPro" id="IPR036412">
    <property type="entry name" value="HAD-like_sf"/>
</dbReference>
<accession>A0ABS3UJ54</accession>
<evidence type="ECO:0000313" key="5">
    <source>
        <dbReference type="Proteomes" id="UP000679690"/>
    </source>
</evidence>
<organism evidence="4 5">
    <name type="scientific">Actinoplanes flavus</name>
    <dbReference type="NCBI Taxonomy" id="2820290"/>
    <lineage>
        <taxon>Bacteria</taxon>
        <taxon>Bacillati</taxon>
        <taxon>Actinomycetota</taxon>
        <taxon>Actinomycetes</taxon>
        <taxon>Micromonosporales</taxon>
        <taxon>Micromonosporaceae</taxon>
        <taxon>Actinoplanes</taxon>
    </lineage>
</organism>
<name>A0ABS3UJ54_9ACTN</name>
<dbReference type="Pfam" id="PF00702">
    <property type="entry name" value="Hydrolase"/>
    <property type="match status" value="1"/>
</dbReference>
<dbReference type="InterPro" id="IPR023214">
    <property type="entry name" value="HAD_sf"/>
</dbReference>
<evidence type="ECO:0000256" key="3">
    <source>
        <dbReference type="ARBA" id="ARBA00022842"/>
    </source>
</evidence>
<comment type="caution">
    <text evidence="4">The sequence shown here is derived from an EMBL/GenBank/DDBJ whole genome shotgun (WGS) entry which is preliminary data.</text>
</comment>
<dbReference type="GO" id="GO:0016787">
    <property type="term" value="F:hydrolase activity"/>
    <property type="evidence" value="ECO:0007669"/>
    <property type="project" value="UniProtKB-KW"/>
</dbReference>
<dbReference type="PANTHER" id="PTHR46470">
    <property type="entry name" value="N-ACYLNEURAMINATE-9-PHOSPHATASE"/>
    <property type="match status" value="1"/>
</dbReference>
<keyword evidence="5" id="KW-1185">Reference proteome</keyword>
<dbReference type="InterPro" id="IPR051400">
    <property type="entry name" value="HAD-like_hydrolase"/>
</dbReference>
<reference evidence="4 5" key="1">
    <citation type="submission" date="2021-03" db="EMBL/GenBank/DDBJ databases">
        <title>Actinoplanes flavus sp. nov., a novel actinomycete isolated from Coconut Palm rhizosphere soil.</title>
        <authorList>
            <person name="Luo X."/>
        </authorList>
    </citation>
    <scope>NUCLEOTIDE SEQUENCE [LARGE SCALE GENOMIC DNA]</scope>
    <source>
        <strain evidence="4 5">NEAU-H7</strain>
    </source>
</reference>
<keyword evidence="3" id="KW-0460">Magnesium</keyword>
<keyword evidence="2 4" id="KW-0378">Hydrolase</keyword>